<dbReference type="SUPFAM" id="SSF54211">
    <property type="entry name" value="Ribosomal protein S5 domain 2-like"/>
    <property type="match status" value="1"/>
</dbReference>
<dbReference type="InterPro" id="IPR020568">
    <property type="entry name" value="Ribosomal_Su5_D2-typ_SF"/>
</dbReference>
<dbReference type="EMBL" id="LUCH01001592">
    <property type="protein sequence ID" value="KAF5402805.1"/>
    <property type="molecule type" value="Genomic_DNA"/>
</dbReference>
<dbReference type="Pfam" id="PF01138">
    <property type="entry name" value="RNase_PH"/>
    <property type="match status" value="1"/>
</dbReference>
<dbReference type="GO" id="GO:0003723">
    <property type="term" value="F:RNA binding"/>
    <property type="evidence" value="ECO:0007669"/>
    <property type="project" value="TreeGrafter"/>
</dbReference>
<gene>
    <name evidence="7" type="ORF">PHET_03460</name>
</gene>
<evidence type="ECO:0000259" key="6">
    <source>
        <dbReference type="Pfam" id="PF01138"/>
    </source>
</evidence>
<dbReference type="InterPro" id="IPR050080">
    <property type="entry name" value="RNase_PH"/>
</dbReference>
<dbReference type="PANTHER" id="PTHR11953">
    <property type="entry name" value="EXOSOME COMPLEX COMPONENT"/>
    <property type="match status" value="1"/>
</dbReference>
<keyword evidence="5" id="KW-0539">Nucleus</keyword>
<name>A0A8J4WSL0_9TREM</name>
<evidence type="ECO:0000256" key="5">
    <source>
        <dbReference type="ARBA" id="ARBA00023242"/>
    </source>
</evidence>
<evidence type="ECO:0000256" key="2">
    <source>
        <dbReference type="ARBA" id="ARBA00006678"/>
    </source>
</evidence>
<keyword evidence="8" id="KW-1185">Reference proteome</keyword>
<keyword evidence="4" id="KW-0271">Exosome</keyword>
<dbReference type="PANTHER" id="PTHR11953:SF1">
    <property type="entry name" value="EXOSOME COMPLEX COMPONENT RRP46"/>
    <property type="match status" value="1"/>
</dbReference>
<keyword evidence="3" id="KW-0698">rRNA processing</keyword>
<comment type="similarity">
    <text evidence="2">Belongs to the RNase PH family.</text>
</comment>
<dbReference type="GO" id="GO:0005730">
    <property type="term" value="C:nucleolus"/>
    <property type="evidence" value="ECO:0007669"/>
    <property type="project" value="TreeGrafter"/>
</dbReference>
<protein>
    <submittedName>
        <fullName evidence="7">Exosome complex component RRP46</fullName>
    </submittedName>
</protein>
<dbReference type="InterPro" id="IPR027408">
    <property type="entry name" value="PNPase/RNase_PH_dom_sf"/>
</dbReference>
<evidence type="ECO:0000256" key="3">
    <source>
        <dbReference type="ARBA" id="ARBA00022552"/>
    </source>
</evidence>
<dbReference type="OrthoDB" id="27298at2759"/>
<dbReference type="GO" id="GO:0071051">
    <property type="term" value="P:poly(A)-dependent snoRNA 3'-end processing"/>
    <property type="evidence" value="ECO:0007669"/>
    <property type="project" value="TreeGrafter"/>
</dbReference>
<organism evidence="7 8">
    <name type="scientific">Paragonimus heterotremus</name>
    <dbReference type="NCBI Taxonomy" id="100268"/>
    <lineage>
        <taxon>Eukaryota</taxon>
        <taxon>Metazoa</taxon>
        <taxon>Spiralia</taxon>
        <taxon>Lophotrochozoa</taxon>
        <taxon>Platyhelminthes</taxon>
        <taxon>Trematoda</taxon>
        <taxon>Digenea</taxon>
        <taxon>Plagiorchiida</taxon>
        <taxon>Troglotremata</taxon>
        <taxon>Troglotrematidae</taxon>
        <taxon>Paragonimus</taxon>
    </lineage>
</organism>
<evidence type="ECO:0000313" key="8">
    <source>
        <dbReference type="Proteomes" id="UP000748531"/>
    </source>
</evidence>
<dbReference type="Gene3D" id="3.30.230.70">
    <property type="entry name" value="GHMP Kinase, N-terminal domain"/>
    <property type="match status" value="1"/>
</dbReference>
<evidence type="ECO:0000256" key="4">
    <source>
        <dbReference type="ARBA" id="ARBA00022835"/>
    </source>
</evidence>
<dbReference type="GO" id="GO:0006364">
    <property type="term" value="P:rRNA processing"/>
    <property type="evidence" value="ECO:0007669"/>
    <property type="project" value="UniProtKB-KW"/>
</dbReference>
<dbReference type="GO" id="GO:0016075">
    <property type="term" value="P:rRNA catabolic process"/>
    <property type="evidence" value="ECO:0007669"/>
    <property type="project" value="TreeGrafter"/>
</dbReference>
<dbReference type="AlphaFoldDB" id="A0A8J4WSL0"/>
<dbReference type="GO" id="GO:0071028">
    <property type="term" value="P:nuclear mRNA surveillance"/>
    <property type="evidence" value="ECO:0007669"/>
    <property type="project" value="TreeGrafter"/>
</dbReference>
<comment type="caution">
    <text evidence="7">The sequence shown here is derived from an EMBL/GenBank/DDBJ whole genome shotgun (WGS) entry which is preliminary data.</text>
</comment>
<feature type="domain" description="Exoribonuclease phosphorolytic" evidence="6">
    <location>
        <begin position="3"/>
        <end position="122"/>
    </location>
</feature>
<reference evidence="7" key="1">
    <citation type="submission" date="2019-05" db="EMBL/GenBank/DDBJ databases">
        <title>Annotation for the trematode Paragonimus heterotremus.</title>
        <authorList>
            <person name="Choi Y.-J."/>
        </authorList>
    </citation>
    <scope>NUCLEOTIDE SEQUENCE</scope>
    <source>
        <strain evidence="7">LC</strain>
    </source>
</reference>
<proteinExistence type="inferred from homology"/>
<evidence type="ECO:0000313" key="7">
    <source>
        <dbReference type="EMBL" id="KAF5402805.1"/>
    </source>
</evidence>
<dbReference type="GO" id="GO:0000177">
    <property type="term" value="C:cytoplasmic exosome (RNase complex)"/>
    <property type="evidence" value="ECO:0007669"/>
    <property type="project" value="TreeGrafter"/>
</dbReference>
<accession>A0A8J4WSL0</accession>
<dbReference type="InterPro" id="IPR001247">
    <property type="entry name" value="ExoRNase_PH_dom1"/>
</dbReference>
<comment type="subcellular location">
    <subcellularLocation>
        <location evidence="1">Nucleus</location>
    </subcellularLocation>
</comment>
<dbReference type="GO" id="GO:0000176">
    <property type="term" value="C:nuclear exosome (RNase complex)"/>
    <property type="evidence" value="ECO:0007669"/>
    <property type="project" value="TreeGrafter"/>
</dbReference>
<dbReference type="Proteomes" id="UP000748531">
    <property type="component" value="Unassembled WGS sequence"/>
</dbReference>
<sequence length="241" mass="26182">MDLFVELGTDCNACGSATWELEGHHVTFSVYGPDEAKTQDELTHRACVEVIVTSAVGQHTLKETELESYLITFMERLIDVKAFPRTKISGRLCVVTGEASHPKTVAAALNAISLALLQSGLPLRATVAAVCTSIGDTLFTIAVDVTHPKLSGCNRHANVPSIFSIFTGTASSINNDMPNTNSLLTNLLMPADFSQTADKSFYREAQSANLEKDDDLHCPAFIDYVALQLWTPFTPHFLGTF</sequence>
<evidence type="ECO:0000256" key="1">
    <source>
        <dbReference type="ARBA" id="ARBA00004123"/>
    </source>
</evidence>
<dbReference type="GO" id="GO:0034475">
    <property type="term" value="P:U4 snRNA 3'-end processing"/>
    <property type="evidence" value="ECO:0007669"/>
    <property type="project" value="TreeGrafter"/>
</dbReference>